<dbReference type="Proteomes" id="UP000834106">
    <property type="component" value="Chromosome 8"/>
</dbReference>
<gene>
    <name evidence="5" type="ORF">FPE_LOCUS14392</name>
</gene>
<feature type="compositionally biased region" description="Acidic residues" evidence="4">
    <location>
        <begin position="284"/>
        <end position="307"/>
    </location>
</feature>
<dbReference type="InterPro" id="IPR032675">
    <property type="entry name" value="LRR_dom_sf"/>
</dbReference>
<sequence>MDEIWERAVETALDGENDVASVRTLTLDGAAKCVHGRLPPPSIFEKFSNLQHLSIANIGLSSLEQFPRLRNLQKLVLSDNRISGGLEFLVEAGLEFLIDLDLSNNRISDVNDLRPLAELRLVSLDLYECPVTRVTDYRSRAFELIGSLKYLDKMDAEGNERPESEDEDSDDDDDDDAGSGEIEGENRPFSLSNEYLTRNDGVIDVDEDEESDADEEVTETSRGVNGLSGASNSHHLSNGLRVEGEGDESEEDDDSVEEIYEEDEGEDDDVVEVHELDGSSDKEDGVEDDEEDDEELDDDEGDFEEPDSNGRLIGVEGEIDGHEQGEEDDNGETGEEDLEDGDFEDEDEEEDCGTGYLIQPVGQIQVDADGSHLDRGNEGEDTEKEEDISEEDDQDGSPQELPTSSGKRKRDKDNDNEEDDEEEEKKKHK</sequence>
<keyword evidence="1" id="KW-0433">Leucine-rich repeat</keyword>
<dbReference type="PANTHER" id="PTHR11375">
    <property type="entry name" value="ACIDIC LEUCINE-RICH NUCLEAR PHOSPHOPROTEIN 32"/>
    <property type="match status" value="1"/>
</dbReference>
<feature type="compositionally biased region" description="Acidic residues" evidence="4">
    <location>
        <begin position="245"/>
        <end position="270"/>
    </location>
</feature>
<dbReference type="GO" id="GO:0042393">
    <property type="term" value="F:histone binding"/>
    <property type="evidence" value="ECO:0007669"/>
    <property type="project" value="TreeGrafter"/>
</dbReference>
<dbReference type="AlphaFoldDB" id="A0AAD2DTP8"/>
<reference evidence="5" key="1">
    <citation type="submission" date="2023-05" db="EMBL/GenBank/DDBJ databases">
        <authorList>
            <person name="Huff M."/>
        </authorList>
    </citation>
    <scope>NUCLEOTIDE SEQUENCE</scope>
</reference>
<evidence type="ECO:0000256" key="3">
    <source>
        <dbReference type="ARBA" id="ARBA00025777"/>
    </source>
</evidence>
<evidence type="ECO:0000313" key="5">
    <source>
        <dbReference type="EMBL" id="CAI9766962.1"/>
    </source>
</evidence>
<feature type="compositionally biased region" description="Basic and acidic residues" evidence="4">
    <location>
        <begin position="369"/>
        <end position="378"/>
    </location>
</feature>
<feature type="compositionally biased region" description="Acidic residues" evidence="4">
    <location>
        <begin position="325"/>
        <end position="352"/>
    </location>
</feature>
<feature type="compositionally biased region" description="Polar residues" evidence="4">
    <location>
        <begin position="220"/>
        <end position="236"/>
    </location>
</feature>
<keyword evidence="2" id="KW-0677">Repeat</keyword>
<feature type="compositionally biased region" description="Basic and acidic residues" evidence="4">
    <location>
        <begin position="271"/>
        <end position="283"/>
    </location>
</feature>
<evidence type="ECO:0008006" key="7">
    <source>
        <dbReference type="Google" id="ProtNLM"/>
    </source>
</evidence>
<dbReference type="Gene3D" id="3.80.10.10">
    <property type="entry name" value="Ribonuclease Inhibitor"/>
    <property type="match status" value="1"/>
</dbReference>
<feature type="compositionally biased region" description="Acidic residues" evidence="4">
    <location>
        <begin position="414"/>
        <end position="423"/>
    </location>
</feature>
<keyword evidence="6" id="KW-1185">Reference proteome</keyword>
<feature type="compositionally biased region" description="Polar residues" evidence="4">
    <location>
        <begin position="396"/>
        <end position="405"/>
    </location>
</feature>
<dbReference type="InterPro" id="IPR001611">
    <property type="entry name" value="Leu-rich_rpt"/>
</dbReference>
<organism evidence="5 6">
    <name type="scientific">Fraxinus pennsylvanica</name>
    <dbReference type="NCBI Taxonomy" id="56036"/>
    <lineage>
        <taxon>Eukaryota</taxon>
        <taxon>Viridiplantae</taxon>
        <taxon>Streptophyta</taxon>
        <taxon>Embryophyta</taxon>
        <taxon>Tracheophyta</taxon>
        <taxon>Spermatophyta</taxon>
        <taxon>Magnoliopsida</taxon>
        <taxon>eudicotyledons</taxon>
        <taxon>Gunneridae</taxon>
        <taxon>Pentapetalae</taxon>
        <taxon>asterids</taxon>
        <taxon>lamiids</taxon>
        <taxon>Lamiales</taxon>
        <taxon>Oleaceae</taxon>
        <taxon>Oleeae</taxon>
        <taxon>Fraxinus</taxon>
    </lineage>
</organism>
<evidence type="ECO:0000256" key="2">
    <source>
        <dbReference type="ARBA" id="ARBA00022737"/>
    </source>
</evidence>
<evidence type="ECO:0000313" key="6">
    <source>
        <dbReference type="Proteomes" id="UP000834106"/>
    </source>
</evidence>
<feature type="compositionally biased region" description="Acidic residues" evidence="4">
    <location>
        <begin position="163"/>
        <end position="178"/>
    </location>
</feature>
<dbReference type="SUPFAM" id="SSF52058">
    <property type="entry name" value="L domain-like"/>
    <property type="match status" value="1"/>
</dbReference>
<protein>
    <recommendedName>
        <fullName evidence="7">Acidic leucine-rich nuclear phosphoprotein 32-related protein</fullName>
    </recommendedName>
</protein>
<feature type="compositionally biased region" description="Acidic residues" evidence="4">
    <location>
        <begin position="203"/>
        <end position="218"/>
    </location>
</feature>
<feature type="region of interest" description="Disordered" evidence="4">
    <location>
        <begin position="155"/>
        <end position="429"/>
    </location>
</feature>
<accession>A0AAD2DTP8</accession>
<dbReference type="FunFam" id="3.80.10.10:FF:000131">
    <property type="entry name" value="acidic leucine-rich nuclear phosphoprotein 32-related protein-like"/>
    <property type="match status" value="1"/>
</dbReference>
<feature type="compositionally biased region" description="Acidic residues" evidence="4">
    <location>
        <begin position="379"/>
        <end position="395"/>
    </location>
</feature>
<proteinExistence type="inferred from homology"/>
<dbReference type="GO" id="GO:0005634">
    <property type="term" value="C:nucleus"/>
    <property type="evidence" value="ECO:0007669"/>
    <property type="project" value="TreeGrafter"/>
</dbReference>
<dbReference type="Pfam" id="PF14580">
    <property type="entry name" value="LRR_9"/>
    <property type="match status" value="1"/>
</dbReference>
<dbReference type="InterPro" id="IPR045081">
    <property type="entry name" value="AN32"/>
</dbReference>
<evidence type="ECO:0000256" key="1">
    <source>
        <dbReference type="ARBA" id="ARBA00022614"/>
    </source>
</evidence>
<comment type="similarity">
    <text evidence="3">Belongs to the ANP32 family.</text>
</comment>
<dbReference type="PANTHER" id="PTHR11375:SF0">
    <property type="entry name" value="ACIDIC LEUCINE-RICH NUCLEAR PHOSPHOPROTEIN 32 FAMILY MEMBER A"/>
    <property type="match status" value="1"/>
</dbReference>
<evidence type="ECO:0000256" key="4">
    <source>
        <dbReference type="SAM" id="MobiDB-lite"/>
    </source>
</evidence>
<name>A0AAD2DTP8_9LAMI</name>
<dbReference type="EMBL" id="OU503043">
    <property type="protein sequence ID" value="CAI9766962.1"/>
    <property type="molecule type" value="Genomic_DNA"/>
</dbReference>
<dbReference type="PROSITE" id="PS51450">
    <property type="entry name" value="LRR"/>
    <property type="match status" value="1"/>
</dbReference>